<feature type="transmembrane region" description="Helical" evidence="1">
    <location>
        <begin position="493"/>
        <end position="516"/>
    </location>
</feature>
<reference evidence="2" key="1">
    <citation type="submission" date="2006-10" db="EMBL/GenBank/DDBJ databases">
        <authorList>
            <person name="Amadeo P."/>
            <person name="Zhao Q."/>
            <person name="Wortman J."/>
            <person name="Fraser-Liggett C."/>
            <person name="Carlton J."/>
        </authorList>
    </citation>
    <scope>NUCLEOTIDE SEQUENCE</scope>
    <source>
        <strain evidence="2">G3</strain>
    </source>
</reference>
<proteinExistence type="predicted"/>
<reference evidence="2" key="2">
    <citation type="journal article" date="2007" name="Science">
        <title>Draft genome sequence of the sexually transmitted pathogen Trichomonas vaginalis.</title>
        <authorList>
            <person name="Carlton J.M."/>
            <person name="Hirt R.P."/>
            <person name="Silva J.C."/>
            <person name="Delcher A.L."/>
            <person name="Schatz M."/>
            <person name="Zhao Q."/>
            <person name="Wortman J.R."/>
            <person name="Bidwell S.L."/>
            <person name="Alsmark U.C.M."/>
            <person name="Besteiro S."/>
            <person name="Sicheritz-Ponten T."/>
            <person name="Noel C.J."/>
            <person name="Dacks J.B."/>
            <person name="Foster P.G."/>
            <person name="Simillion C."/>
            <person name="Van de Peer Y."/>
            <person name="Miranda-Saavedra D."/>
            <person name="Barton G.J."/>
            <person name="Westrop G.D."/>
            <person name="Mueller S."/>
            <person name="Dessi D."/>
            <person name="Fiori P.L."/>
            <person name="Ren Q."/>
            <person name="Paulsen I."/>
            <person name="Zhang H."/>
            <person name="Bastida-Corcuera F.D."/>
            <person name="Simoes-Barbosa A."/>
            <person name="Brown M.T."/>
            <person name="Hayes R.D."/>
            <person name="Mukherjee M."/>
            <person name="Okumura C.Y."/>
            <person name="Schneider R."/>
            <person name="Smith A.J."/>
            <person name="Vanacova S."/>
            <person name="Villalvazo M."/>
            <person name="Haas B.J."/>
            <person name="Pertea M."/>
            <person name="Feldblyum T.V."/>
            <person name="Utterback T.R."/>
            <person name="Shu C.L."/>
            <person name="Osoegawa K."/>
            <person name="de Jong P.J."/>
            <person name="Hrdy I."/>
            <person name="Horvathova L."/>
            <person name="Zubacova Z."/>
            <person name="Dolezal P."/>
            <person name="Malik S.B."/>
            <person name="Logsdon J.M. Jr."/>
            <person name="Henze K."/>
            <person name="Gupta A."/>
            <person name="Wang C.C."/>
            <person name="Dunne R.L."/>
            <person name="Upcroft J.A."/>
            <person name="Upcroft P."/>
            <person name="White O."/>
            <person name="Salzberg S.L."/>
            <person name="Tang P."/>
            <person name="Chiu C.-H."/>
            <person name="Lee Y.-S."/>
            <person name="Embley T.M."/>
            <person name="Coombs G.H."/>
            <person name="Mottram J.C."/>
            <person name="Tachezy J."/>
            <person name="Fraser-Liggett C.M."/>
            <person name="Johnson P.J."/>
        </authorList>
    </citation>
    <scope>NUCLEOTIDE SEQUENCE [LARGE SCALE GENOMIC DNA]</scope>
    <source>
        <strain evidence="2">G3</strain>
    </source>
</reference>
<dbReference type="AlphaFoldDB" id="A2E9L7"/>
<dbReference type="VEuPathDB" id="TrichDB:TVAG_157450"/>
<evidence type="ECO:0000313" key="2">
    <source>
        <dbReference type="EMBL" id="EAY10668.1"/>
    </source>
</evidence>
<dbReference type="KEGG" id="tva:4768603"/>
<gene>
    <name evidence="2" type="ORF">TVAG_157450</name>
</gene>
<dbReference type="EMBL" id="DS113334">
    <property type="protein sequence ID" value="EAY10668.1"/>
    <property type="molecule type" value="Genomic_DNA"/>
</dbReference>
<evidence type="ECO:0000256" key="1">
    <source>
        <dbReference type="SAM" id="Phobius"/>
    </source>
</evidence>
<dbReference type="RefSeq" id="XP_001322891.1">
    <property type="nucleotide sequence ID" value="XM_001322856.1"/>
</dbReference>
<keyword evidence="1" id="KW-1133">Transmembrane helix</keyword>
<sequence length="530" mass="61383">MFLFFARLGSSQCEIEITNYNGDVISPDNYSTNTECFKIKSKNCQNVRVTPEQDISHGIYEAGTYIIAAQGTESEENNVSITVTINTVPVKDRNYYYIINHCGTFPVITSFFYVIFNLTNNIKGEFQIGRPNTFNFTKIKENYPHAQYFLENGEAEHTFHYIQKIAHEDPNAYFHVRVDDIRIGQPFFWLLNQGIHQSRYEIHLCSDGTNTYKKFLDFKLNTLEGWNKIAEEFKKFYDQALIGALNINKKIANCDIRNWSFIFAAITYPNIYLELSNPEMITTEEEQLKETFKKMKMIKIDILGIINSQPEEKVDYLYEVSKINREEYRKKYFSNYGKKTCFILTTNPVNETQIKVFFTRTVKKYSNYTFVAKPHPSAPYSKNLSEWMNNEVKVIPFEGEQIPAEIIYSAFAGKVKVGGYPTSTFTSVNLDDVLFIYIEKMDKLFPPLDTFVERKMIKGELMNFESLVEEYPQCIPSLSPTPSNDKKSKFLKIGVPIISFVCVAIIVGIVILVIYFRKHKKVVDESAPQP</sequence>
<name>A2E9L7_TRIV3</name>
<evidence type="ECO:0000313" key="3">
    <source>
        <dbReference type="Proteomes" id="UP000001542"/>
    </source>
</evidence>
<keyword evidence="3" id="KW-1185">Reference proteome</keyword>
<dbReference type="VEuPathDB" id="TrichDB:TVAGG3_0746300"/>
<dbReference type="InParanoid" id="A2E9L7"/>
<protein>
    <submittedName>
        <fullName evidence="2">Uncharacterized protein</fullName>
    </submittedName>
</protein>
<accession>A2E9L7</accession>
<keyword evidence="1" id="KW-0472">Membrane</keyword>
<dbReference type="Gene3D" id="3.40.50.11110">
    <property type="entry name" value="Sialyltransferase, C-terminal GT-B Rossman nucleotide-binding domain"/>
    <property type="match status" value="1"/>
</dbReference>
<organism evidence="2 3">
    <name type="scientific">Trichomonas vaginalis (strain ATCC PRA-98 / G3)</name>
    <dbReference type="NCBI Taxonomy" id="412133"/>
    <lineage>
        <taxon>Eukaryota</taxon>
        <taxon>Metamonada</taxon>
        <taxon>Parabasalia</taxon>
        <taxon>Trichomonadida</taxon>
        <taxon>Trichomonadidae</taxon>
        <taxon>Trichomonas</taxon>
    </lineage>
</organism>
<dbReference type="Proteomes" id="UP000001542">
    <property type="component" value="Unassembled WGS sequence"/>
</dbReference>
<keyword evidence="1" id="KW-0812">Transmembrane</keyword>